<feature type="non-terminal residue" evidence="1">
    <location>
        <position position="113"/>
    </location>
</feature>
<evidence type="ECO:0008006" key="2">
    <source>
        <dbReference type="Google" id="ProtNLM"/>
    </source>
</evidence>
<dbReference type="Gene3D" id="2.60.120.620">
    <property type="entry name" value="q2cbj1_9rhob like domain"/>
    <property type="match status" value="1"/>
</dbReference>
<evidence type="ECO:0000313" key="1">
    <source>
        <dbReference type="EMBL" id="SVE59511.1"/>
    </source>
</evidence>
<accession>A0A383ERW1</accession>
<protein>
    <recommendedName>
        <fullName evidence="2">Phytanoyl-CoA dioxygenase</fullName>
    </recommendedName>
</protein>
<dbReference type="SUPFAM" id="SSF51197">
    <property type="entry name" value="Clavaminate synthase-like"/>
    <property type="match status" value="1"/>
</dbReference>
<proteinExistence type="predicted"/>
<reference evidence="1" key="1">
    <citation type="submission" date="2018-05" db="EMBL/GenBank/DDBJ databases">
        <authorList>
            <person name="Lanie J.A."/>
            <person name="Ng W.-L."/>
            <person name="Kazmierczak K.M."/>
            <person name="Andrzejewski T.M."/>
            <person name="Davidsen T.M."/>
            <person name="Wayne K.J."/>
            <person name="Tettelin H."/>
            <person name="Glass J.I."/>
            <person name="Rusch D."/>
            <person name="Podicherti R."/>
            <person name="Tsui H.-C.T."/>
            <person name="Winkler M.E."/>
        </authorList>
    </citation>
    <scope>NUCLEOTIDE SEQUENCE</scope>
</reference>
<organism evidence="1">
    <name type="scientific">marine metagenome</name>
    <dbReference type="NCBI Taxonomy" id="408172"/>
    <lineage>
        <taxon>unclassified sequences</taxon>
        <taxon>metagenomes</taxon>
        <taxon>ecological metagenomes</taxon>
    </lineage>
</organism>
<sequence length="113" mass="13145">MPNNTNPTTSERFFFDNNGYLVLENLLKESHVEILLNKLYEVMNQRREAEKKGTTKTGMTNIDGDNTRIFYILDDDPLFLDMIDLPEVWPYIIGFLNEKPHHHASDAIVEYGP</sequence>
<dbReference type="AlphaFoldDB" id="A0A383ERW1"/>
<name>A0A383ERW1_9ZZZZ</name>
<gene>
    <name evidence="1" type="ORF">METZ01_LOCUS512365</name>
</gene>
<dbReference type="EMBL" id="UINC01228270">
    <property type="protein sequence ID" value="SVE59511.1"/>
    <property type="molecule type" value="Genomic_DNA"/>
</dbReference>